<feature type="domain" description="PKD" evidence="2">
    <location>
        <begin position="25"/>
        <end position="91"/>
    </location>
</feature>
<dbReference type="PROSITE" id="PS50093">
    <property type="entry name" value="PKD"/>
    <property type="match status" value="1"/>
</dbReference>
<sequence length="545" mass="58370">MKIKYIIYCTTIVLLAACSSSDEPPYALFDTARSSYFAGDEIKMNNKSNGEGVSYTWHFGDGQTSTEASPIVVYTEPGGYTIKLTVSGEGGTSEHKRLINIDQPARSVGEIDINWLSGKTFGYIQATSPAVDLQGNVVIASADNILRKFSKVDGSQMWEFNLWNPADGTLPTGATLAVPSIDTDGTIYMGTGNGTNGRFYAINSDGTKKWMVPYGDNGFWAASGTPNPKINHLNAAIGDNSIYIGNGGTTGSVLAIDKTTGYRKAYVANNSNGGPGGGVSSGVLLDNKNRLFWQGGIYGLFRASASKMEIDARVNWDWRFYTYAGEESINSAMAIGSDGTIYGLANFKTVGKVIFALDGNATEEWPKAKWYCALESVGSVDQGGVAIGADGTIYSGLKRAVGTEGGGIVAVNPDGSIRWRYGIPQDVSGTPAIDQAGNIHFATDGGQYYILSSDGTTEIFLSDLAELIIRKYPEIAAKWAVGQTKCWNSPVIDSDGTIYIGVTNMENDKRESVLLSLKHKSVTGPANSVWPMRGQNAQRTNRQPN</sequence>
<keyword evidence="4" id="KW-1185">Reference proteome</keyword>
<dbReference type="Gene3D" id="2.130.10.10">
    <property type="entry name" value="YVTN repeat-like/Quinoprotein amine dehydrogenase"/>
    <property type="match status" value="2"/>
</dbReference>
<dbReference type="SMART" id="SM00564">
    <property type="entry name" value="PQQ"/>
    <property type="match status" value="4"/>
</dbReference>
<evidence type="ECO:0000256" key="1">
    <source>
        <dbReference type="SAM" id="MobiDB-lite"/>
    </source>
</evidence>
<evidence type="ECO:0000259" key="2">
    <source>
        <dbReference type="PROSITE" id="PS50093"/>
    </source>
</evidence>
<dbReference type="InterPro" id="IPR002372">
    <property type="entry name" value="PQQ_rpt_dom"/>
</dbReference>
<evidence type="ECO:0000313" key="3">
    <source>
        <dbReference type="EMBL" id="MBB4036303.1"/>
    </source>
</evidence>
<dbReference type="Gene3D" id="2.60.40.10">
    <property type="entry name" value="Immunoglobulins"/>
    <property type="match status" value="1"/>
</dbReference>
<dbReference type="Pfam" id="PF13360">
    <property type="entry name" value="PQQ_2"/>
    <property type="match status" value="1"/>
</dbReference>
<protein>
    <submittedName>
        <fullName evidence="3">PKD repeat protein</fullName>
    </submittedName>
</protein>
<dbReference type="InterPro" id="IPR011047">
    <property type="entry name" value="Quinoprotein_ADH-like_sf"/>
</dbReference>
<dbReference type="AlphaFoldDB" id="A0A840CWT0"/>
<feature type="region of interest" description="Disordered" evidence="1">
    <location>
        <begin position="525"/>
        <end position="545"/>
    </location>
</feature>
<dbReference type="SUPFAM" id="SSF63829">
    <property type="entry name" value="Calcium-dependent phosphotriesterase"/>
    <property type="match status" value="1"/>
</dbReference>
<accession>A0A840CWT0</accession>
<dbReference type="InterPro" id="IPR035986">
    <property type="entry name" value="PKD_dom_sf"/>
</dbReference>
<dbReference type="SMART" id="SM00089">
    <property type="entry name" value="PKD"/>
    <property type="match status" value="1"/>
</dbReference>
<dbReference type="Proteomes" id="UP000555103">
    <property type="component" value="Unassembled WGS sequence"/>
</dbReference>
<dbReference type="InterPro" id="IPR015943">
    <property type="entry name" value="WD40/YVTN_repeat-like_dom_sf"/>
</dbReference>
<gene>
    <name evidence="3" type="ORF">GGR21_002205</name>
</gene>
<dbReference type="InterPro" id="IPR000601">
    <property type="entry name" value="PKD_dom"/>
</dbReference>
<feature type="compositionally biased region" description="Polar residues" evidence="1">
    <location>
        <begin position="535"/>
        <end position="545"/>
    </location>
</feature>
<comment type="caution">
    <text evidence="3">The sequence shown here is derived from an EMBL/GenBank/DDBJ whole genome shotgun (WGS) entry which is preliminary data.</text>
</comment>
<dbReference type="CDD" id="cd00146">
    <property type="entry name" value="PKD"/>
    <property type="match status" value="1"/>
</dbReference>
<dbReference type="SUPFAM" id="SSF49299">
    <property type="entry name" value="PKD domain"/>
    <property type="match status" value="1"/>
</dbReference>
<dbReference type="EMBL" id="JACIEP010000007">
    <property type="protein sequence ID" value="MBB4036303.1"/>
    <property type="molecule type" value="Genomic_DNA"/>
</dbReference>
<dbReference type="RefSeq" id="WP_183307207.1">
    <property type="nucleotide sequence ID" value="NZ_JACIEP010000007.1"/>
</dbReference>
<name>A0A840CWT0_9BACT</name>
<organism evidence="3 4">
    <name type="scientific">Dysgonomonas hofstadii</name>
    <dbReference type="NCBI Taxonomy" id="637886"/>
    <lineage>
        <taxon>Bacteria</taxon>
        <taxon>Pseudomonadati</taxon>
        <taxon>Bacteroidota</taxon>
        <taxon>Bacteroidia</taxon>
        <taxon>Bacteroidales</taxon>
        <taxon>Dysgonomonadaceae</taxon>
        <taxon>Dysgonomonas</taxon>
    </lineage>
</organism>
<dbReference type="InterPro" id="IPR022409">
    <property type="entry name" value="PKD/Chitinase_dom"/>
</dbReference>
<evidence type="ECO:0000313" key="4">
    <source>
        <dbReference type="Proteomes" id="UP000555103"/>
    </source>
</evidence>
<dbReference type="Pfam" id="PF18911">
    <property type="entry name" value="PKD_4"/>
    <property type="match status" value="1"/>
</dbReference>
<dbReference type="SUPFAM" id="SSF50998">
    <property type="entry name" value="Quinoprotein alcohol dehydrogenase-like"/>
    <property type="match status" value="1"/>
</dbReference>
<proteinExistence type="predicted"/>
<dbReference type="PROSITE" id="PS51257">
    <property type="entry name" value="PROKAR_LIPOPROTEIN"/>
    <property type="match status" value="1"/>
</dbReference>
<reference evidence="3 4" key="1">
    <citation type="submission" date="2020-08" db="EMBL/GenBank/DDBJ databases">
        <title>Genomic Encyclopedia of Type Strains, Phase IV (KMG-IV): sequencing the most valuable type-strain genomes for metagenomic binning, comparative biology and taxonomic classification.</title>
        <authorList>
            <person name="Goeker M."/>
        </authorList>
    </citation>
    <scope>NUCLEOTIDE SEQUENCE [LARGE SCALE GENOMIC DNA]</scope>
    <source>
        <strain evidence="3 4">DSM 104969</strain>
    </source>
</reference>
<dbReference type="InterPro" id="IPR013783">
    <property type="entry name" value="Ig-like_fold"/>
</dbReference>
<dbReference type="InterPro" id="IPR018391">
    <property type="entry name" value="PQQ_b-propeller_rpt"/>
</dbReference>